<evidence type="ECO:0000256" key="2">
    <source>
        <dbReference type="ARBA" id="ARBA00010992"/>
    </source>
</evidence>
<evidence type="ECO:0000256" key="5">
    <source>
        <dbReference type="ARBA" id="ARBA00023136"/>
    </source>
</evidence>
<organism evidence="8 10">
    <name type="scientific">Francisella adeliensis</name>
    <dbReference type="NCBI Taxonomy" id="2007306"/>
    <lineage>
        <taxon>Bacteria</taxon>
        <taxon>Pseudomonadati</taxon>
        <taxon>Pseudomonadota</taxon>
        <taxon>Gammaproteobacteria</taxon>
        <taxon>Thiotrichales</taxon>
        <taxon>Francisellaceae</taxon>
        <taxon>Francisella</taxon>
    </lineage>
</organism>
<dbReference type="Proteomes" id="UP000251120">
    <property type="component" value="Chromosome"/>
</dbReference>
<dbReference type="AlphaFoldDB" id="A0A2Z4XWW7"/>
<feature type="transmembrane region" description="Helical" evidence="6">
    <location>
        <begin position="344"/>
        <end position="369"/>
    </location>
</feature>
<feature type="transmembrane region" description="Helical" evidence="6">
    <location>
        <begin position="381"/>
        <end position="402"/>
    </location>
</feature>
<feature type="transmembrane region" description="Helical" evidence="6">
    <location>
        <begin position="137"/>
        <end position="159"/>
    </location>
</feature>
<dbReference type="RefSeq" id="WP_112869379.1">
    <property type="nucleotide sequence ID" value="NZ_CP021781.1"/>
</dbReference>
<protein>
    <submittedName>
        <fullName evidence="8 9">MFS transporter</fullName>
    </submittedName>
</protein>
<feature type="transmembrane region" description="Helical" evidence="6">
    <location>
        <begin position="52"/>
        <end position="71"/>
    </location>
</feature>
<dbReference type="EMBL" id="CP043424">
    <property type="protein sequence ID" value="QIW11434.1"/>
    <property type="molecule type" value="Genomic_DNA"/>
</dbReference>
<sequence>MKLNLDFRYSFKYILTVYLIAAVIGGYALAIVGGIGDEIRHQFKLDSHQLSILLGLVFLGGILAKLVWLAADKVGRKVVILFFVIMYIVGTYMFVCAESYQVLVASRLLQGAAILLCTYAFPVYMTEIAPPEKRGRYVALFQLLWTAGMCLSGLIVFFFQEALTWREYLFLTLSFSIILLIMACLLPASPTWLVLKKRIHDAYEVIQKTQTSLSDEEIKKHIDDIRVSLRDHKPKSFLQKLLIGKDVWPVMLVTVLLILNQLTGINFIVFSSEMLIVPLTSNLSVAHFTNFFLLGINFLVTILTILYIDRWGRKKVIFFGLKLALVSMLSLFVVYSLPVFEYSYIIAILMLALCISGLAFGPCGVIVTLINELLPNRVRMIGIFMAGIISMLFSFYFIGYFLRVGEIFGYNMLFLVLFICSSVYFWVVKRFVPETAGKSLEDIENAFD</sequence>
<keyword evidence="11" id="KW-1185">Reference proteome</keyword>
<dbReference type="InterPro" id="IPR050360">
    <property type="entry name" value="MFS_Sugar_Transporters"/>
</dbReference>
<feature type="transmembrane region" description="Helical" evidence="6">
    <location>
        <begin position="78"/>
        <end position="95"/>
    </location>
</feature>
<dbReference type="GO" id="GO:0005351">
    <property type="term" value="F:carbohydrate:proton symporter activity"/>
    <property type="evidence" value="ECO:0007669"/>
    <property type="project" value="TreeGrafter"/>
</dbReference>
<evidence type="ECO:0000256" key="4">
    <source>
        <dbReference type="ARBA" id="ARBA00022989"/>
    </source>
</evidence>
<dbReference type="PANTHER" id="PTHR48022">
    <property type="entry name" value="PLASTIDIC GLUCOSE TRANSPORTER 4"/>
    <property type="match status" value="1"/>
</dbReference>
<evidence type="ECO:0000313" key="11">
    <source>
        <dbReference type="Proteomes" id="UP000681131"/>
    </source>
</evidence>
<evidence type="ECO:0000313" key="10">
    <source>
        <dbReference type="Proteomes" id="UP000251120"/>
    </source>
</evidence>
<reference evidence="9 11" key="2">
    <citation type="submission" date="2019-08" db="EMBL/GenBank/DDBJ databases">
        <title>Complete genome sequences of Francisella adeliensis (FSC1325 and FSC1326).</title>
        <authorList>
            <person name="Ohrman C."/>
            <person name="Uneklint I."/>
            <person name="Vallesi A."/>
            <person name="Karlsson L."/>
            <person name="Sjodin A."/>
        </authorList>
    </citation>
    <scope>NUCLEOTIDE SEQUENCE [LARGE SCALE GENOMIC DNA]</scope>
    <source>
        <strain evidence="9 11">FSC1325</strain>
    </source>
</reference>
<dbReference type="InterPro" id="IPR036259">
    <property type="entry name" value="MFS_trans_sf"/>
</dbReference>
<dbReference type="InterPro" id="IPR020846">
    <property type="entry name" value="MFS_dom"/>
</dbReference>
<dbReference type="Pfam" id="PF00083">
    <property type="entry name" value="Sugar_tr"/>
    <property type="match status" value="1"/>
</dbReference>
<dbReference type="InterPro" id="IPR005828">
    <property type="entry name" value="MFS_sugar_transport-like"/>
</dbReference>
<name>A0A2Z4XWW7_9GAMM</name>
<evidence type="ECO:0000313" key="8">
    <source>
        <dbReference type="EMBL" id="AXA33206.1"/>
    </source>
</evidence>
<comment type="subcellular location">
    <subcellularLocation>
        <location evidence="1">Membrane</location>
        <topology evidence="1">Multi-pass membrane protein</topology>
    </subcellularLocation>
</comment>
<keyword evidence="5 6" id="KW-0472">Membrane</keyword>
<dbReference type="PROSITE" id="PS00216">
    <property type="entry name" value="SUGAR_TRANSPORT_1"/>
    <property type="match status" value="1"/>
</dbReference>
<evidence type="ECO:0000256" key="3">
    <source>
        <dbReference type="ARBA" id="ARBA00022692"/>
    </source>
</evidence>
<keyword evidence="3 6" id="KW-0812">Transmembrane</keyword>
<evidence type="ECO:0000259" key="7">
    <source>
        <dbReference type="PROSITE" id="PS50850"/>
    </source>
</evidence>
<reference evidence="8 10" key="1">
    <citation type="submission" date="2017-06" db="EMBL/GenBank/DDBJ databases">
        <title>Complete genome of Francisella adeliensis.</title>
        <authorList>
            <person name="Vallesi A."/>
            <person name="Sjodin A."/>
        </authorList>
    </citation>
    <scope>NUCLEOTIDE SEQUENCE [LARGE SCALE GENOMIC DNA]</scope>
    <source>
        <strain evidence="8 10">FDC440</strain>
    </source>
</reference>
<dbReference type="Proteomes" id="UP000681131">
    <property type="component" value="Chromosome"/>
</dbReference>
<dbReference type="GO" id="GO:0016020">
    <property type="term" value="C:membrane"/>
    <property type="evidence" value="ECO:0007669"/>
    <property type="project" value="UniProtKB-SubCell"/>
</dbReference>
<evidence type="ECO:0000256" key="1">
    <source>
        <dbReference type="ARBA" id="ARBA00004141"/>
    </source>
</evidence>
<dbReference type="OrthoDB" id="5368493at2"/>
<evidence type="ECO:0000256" key="6">
    <source>
        <dbReference type="SAM" id="Phobius"/>
    </source>
</evidence>
<feature type="transmembrane region" description="Helical" evidence="6">
    <location>
        <begin position="12"/>
        <end position="32"/>
    </location>
</feature>
<comment type="similarity">
    <text evidence="2">Belongs to the major facilitator superfamily. Sugar transporter (TC 2.A.1.1) family.</text>
</comment>
<dbReference type="PROSITE" id="PS50850">
    <property type="entry name" value="MFS"/>
    <property type="match status" value="1"/>
</dbReference>
<feature type="transmembrane region" description="Helical" evidence="6">
    <location>
        <begin position="316"/>
        <end position="338"/>
    </location>
</feature>
<proteinExistence type="inferred from homology"/>
<keyword evidence="4 6" id="KW-1133">Transmembrane helix</keyword>
<feature type="transmembrane region" description="Helical" evidence="6">
    <location>
        <begin position="247"/>
        <end position="270"/>
    </location>
</feature>
<dbReference type="PANTHER" id="PTHR48022:SF2">
    <property type="entry name" value="PLASTIDIC GLUCOSE TRANSPORTER 4"/>
    <property type="match status" value="1"/>
</dbReference>
<evidence type="ECO:0000313" key="9">
    <source>
        <dbReference type="EMBL" id="QIW11434.1"/>
    </source>
</evidence>
<dbReference type="SUPFAM" id="SSF103473">
    <property type="entry name" value="MFS general substrate transporter"/>
    <property type="match status" value="1"/>
</dbReference>
<accession>A0A2Z4XWW7</accession>
<dbReference type="InterPro" id="IPR005829">
    <property type="entry name" value="Sugar_transporter_CS"/>
</dbReference>
<feature type="transmembrane region" description="Helical" evidence="6">
    <location>
        <begin position="290"/>
        <end position="309"/>
    </location>
</feature>
<feature type="transmembrane region" description="Helical" evidence="6">
    <location>
        <begin position="165"/>
        <end position="188"/>
    </location>
</feature>
<feature type="transmembrane region" description="Helical" evidence="6">
    <location>
        <begin position="408"/>
        <end position="428"/>
    </location>
</feature>
<feature type="transmembrane region" description="Helical" evidence="6">
    <location>
        <begin position="107"/>
        <end position="125"/>
    </location>
</feature>
<dbReference type="EMBL" id="CP021781">
    <property type="protein sequence ID" value="AXA33206.1"/>
    <property type="molecule type" value="Genomic_DNA"/>
</dbReference>
<gene>
    <name evidence="8" type="ORF">CDH04_01670</name>
    <name evidence="9" type="ORF">FZC43_01675</name>
</gene>
<feature type="domain" description="Major facilitator superfamily (MFS) profile" evidence="7">
    <location>
        <begin position="14"/>
        <end position="436"/>
    </location>
</feature>
<dbReference type="KEGG" id="fad:CDH04_01670"/>
<dbReference type="Gene3D" id="1.20.1250.20">
    <property type="entry name" value="MFS general substrate transporter like domains"/>
    <property type="match status" value="1"/>
</dbReference>